<reference evidence="2 3" key="1">
    <citation type="submission" date="2023-02" db="EMBL/GenBank/DDBJ databases">
        <title>LHISI_Scaffold_Assembly.</title>
        <authorList>
            <person name="Stuart O.P."/>
            <person name="Cleave R."/>
            <person name="Magrath M.J.L."/>
            <person name="Mikheyev A.S."/>
        </authorList>
    </citation>
    <scope>NUCLEOTIDE SEQUENCE [LARGE SCALE GENOMIC DNA]</scope>
    <source>
        <strain evidence="2">Daus_M_001</strain>
        <tissue evidence="2">Leg muscle</tissue>
    </source>
</reference>
<gene>
    <name evidence="2" type="ORF">PR048_019405</name>
</gene>
<feature type="compositionally biased region" description="Basic and acidic residues" evidence="1">
    <location>
        <begin position="1"/>
        <end position="19"/>
    </location>
</feature>
<proteinExistence type="predicted"/>
<dbReference type="Gene3D" id="3.30.420.10">
    <property type="entry name" value="Ribonuclease H-like superfamily/Ribonuclease H"/>
    <property type="match status" value="1"/>
</dbReference>
<dbReference type="InterPro" id="IPR036397">
    <property type="entry name" value="RNaseH_sf"/>
</dbReference>
<sequence>MKQRRNEKGGEREIPEKTQRPCASSGTIPHFENPGAGPLGTEPSSPSVTPGFSHVGIVLDRATYRRVFSGISRFPVLSFLRCSVITSITRTGSQDQISPLTDNIPSLRPTKSSKYSGLYTLISAPGLRLPRRTVVCVGNLGGSVEDGFARQSRGAETCEVGEPPHCWILRAVDCRRVWNGMKQHRNLEAMASAFTRGPADSPPQLVSPGCPSERCSPTTEGDFGGVGGAQKSEDGVGVMTKLPGFLAPSAGSLRTPPEVTAVDIAVRAIRLPAQEYEWQSHLKGACVSNMLAHKPRHLSTSSSSPIKSTWIPFLLSPGLAVIVFQGEEVQHNVSAGAIMSDQSLVLQGVSKASAGRYSCSADNAEGRGVSGDVPLRVMCKCLLGWGKGRSPIKPADQRHLPARFPLTKIRIDPAGHCTRCKAQNKALTAVRAPKTSLVNTQHVRRRIQQASTQLDEFQSGHIVILRGGRLDFSWHCSTRQKQHRPKSELDVVGTEGYTHTRREGSGWHQRATSRLDCSIVRQAISTPRVSLINIQGHVMVAVEMFVSTRHGDASRIFCDHVNPPPPPSLVQPDNPIFQQDIARPHTAQVSLTCLRDVTMLPCPATSPDLSPIEYVWGHIGWSLRPFVSGFSSG</sequence>
<comment type="caution">
    <text evidence="2">The sequence shown here is derived from an EMBL/GenBank/DDBJ whole genome shotgun (WGS) entry which is preliminary data.</text>
</comment>
<accession>A0ABQ9H3F1</accession>
<name>A0ABQ9H3F1_9NEOP</name>
<dbReference type="EMBL" id="JARBHB010000007">
    <property type="protein sequence ID" value="KAJ8878819.1"/>
    <property type="molecule type" value="Genomic_DNA"/>
</dbReference>
<evidence type="ECO:0000313" key="3">
    <source>
        <dbReference type="Proteomes" id="UP001159363"/>
    </source>
</evidence>
<evidence type="ECO:0000256" key="1">
    <source>
        <dbReference type="SAM" id="MobiDB-lite"/>
    </source>
</evidence>
<feature type="region of interest" description="Disordered" evidence="1">
    <location>
        <begin position="1"/>
        <end position="47"/>
    </location>
</feature>
<dbReference type="InterPro" id="IPR013783">
    <property type="entry name" value="Ig-like_fold"/>
</dbReference>
<evidence type="ECO:0008006" key="4">
    <source>
        <dbReference type="Google" id="ProtNLM"/>
    </source>
</evidence>
<dbReference type="Gene3D" id="2.60.40.10">
    <property type="entry name" value="Immunoglobulins"/>
    <property type="match status" value="1"/>
</dbReference>
<evidence type="ECO:0000313" key="2">
    <source>
        <dbReference type="EMBL" id="KAJ8878819.1"/>
    </source>
</evidence>
<dbReference type="Proteomes" id="UP001159363">
    <property type="component" value="Chromosome 6"/>
</dbReference>
<keyword evidence="3" id="KW-1185">Reference proteome</keyword>
<organism evidence="2 3">
    <name type="scientific">Dryococelus australis</name>
    <dbReference type="NCBI Taxonomy" id="614101"/>
    <lineage>
        <taxon>Eukaryota</taxon>
        <taxon>Metazoa</taxon>
        <taxon>Ecdysozoa</taxon>
        <taxon>Arthropoda</taxon>
        <taxon>Hexapoda</taxon>
        <taxon>Insecta</taxon>
        <taxon>Pterygota</taxon>
        <taxon>Neoptera</taxon>
        <taxon>Polyneoptera</taxon>
        <taxon>Phasmatodea</taxon>
        <taxon>Verophasmatodea</taxon>
        <taxon>Anareolatae</taxon>
        <taxon>Phasmatidae</taxon>
        <taxon>Eurycanthinae</taxon>
        <taxon>Dryococelus</taxon>
    </lineage>
</organism>
<protein>
    <recommendedName>
        <fullName evidence="4">Ig-like domain-containing protein</fullName>
    </recommendedName>
</protein>